<protein>
    <submittedName>
        <fullName evidence="1">Uncharacterized protein</fullName>
    </submittedName>
</protein>
<accession>A0ACC3BI81</accession>
<proteinExistence type="predicted"/>
<evidence type="ECO:0000313" key="1">
    <source>
        <dbReference type="EMBL" id="KAK1857599.1"/>
    </source>
</evidence>
<organism evidence="1 2">
    <name type="scientific">Pyropia yezoensis</name>
    <name type="common">Susabi-nori</name>
    <name type="synonym">Porphyra yezoensis</name>
    <dbReference type="NCBI Taxonomy" id="2788"/>
    <lineage>
        <taxon>Eukaryota</taxon>
        <taxon>Rhodophyta</taxon>
        <taxon>Bangiophyceae</taxon>
        <taxon>Bangiales</taxon>
        <taxon>Bangiaceae</taxon>
        <taxon>Pyropia</taxon>
    </lineage>
</organism>
<gene>
    <name evidence="1" type="ORF">I4F81_000215</name>
</gene>
<reference evidence="1" key="1">
    <citation type="submission" date="2019-11" db="EMBL/GenBank/DDBJ databases">
        <title>Nori genome reveals adaptations in red seaweeds to the harsh intertidal environment.</title>
        <authorList>
            <person name="Wang D."/>
            <person name="Mao Y."/>
        </authorList>
    </citation>
    <scope>NUCLEOTIDE SEQUENCE</scope>
    <source>
        <tissue evidence="1">Gametophyte</tissue>
    </source>
</reference>
<sequence length="873" mass="90587">MAAVGVGGGAPPLVDYAEVKDRCKEFLRDFRVVTPPAAADAPAAGDEEEPPGAAADGVAVFKYREMLRAIVHGTRRLFAVEVDDVIAWGGAAADAGAAAAAAGGGGADGVGGGGDTVAAAAAGTAAAGISIAEAMVANARRYKEVFSLAADDLLAALEEEEAVANPAALEQDAVRKLAATRRALEVANRRRQAAEAGVAGGAVEDVAEPGGAGSDPFQIIPRALTRRYETVLLPPTTQDAKTRPLRAIRAADVGRLVTVKGVVTRVTEVKPRVEIAGYVCLVCGHEVYQTVPERSYLPLTDCPVRGAHETGPPGRLVATPRSCKYVKYQELKLQEPADQVPVGHIPRTLTVQLSGELTRTATAGDVVAVSGIFLPLPYSGLRALKAGMLADTFLEATAVAQLKKDYADIDGSAASNPETAAALAALAADANVYGRLARSIAPEIWGHADVKKALLLLLVGAPARRLGDGMRLRGDVHVCLMGDPGVAKSQLLKHMTVVAPRAVYTTGKGSSGVGLTAAVLRDAVTGELMLEGGALVLADGGVAAIDEFDKMGESDRTAIHEVMEQQTVSIAKAGITTTLNARAAVLAAANPAYGRYNRARTPAENINLPAALLSRFDLLFLLLDVPDAAADMALARHVTTVHRTGAVPVVGVDAGEVDDRVPPALLRAHIAAARAAPPPLVPPGGALAEYIVGSYVALRGEEAAAGRDARGYTTPRTLLSVLRLSQALARLRRAAEVAREDVDEALRLMAASKNSLDAADAADARRRRRRERRAAGEDAPDTDSDGDGYGGGGGGGAAEDAENLRQTVTWRVLDLITDVRAAKGGAAALAYADFEAPVLAAGYTREQLADCLDHCDDLHILVNDVAAGEIRWV</sequence>
<evidence type="ECO:0000313" key="2">
    <source>
        <dbReference type="Proteomes" id="UP000798662"/>
    </source>
</evidence>
<comment type="caution">
    <text evidence="1">The sequence shown here is derived from an EMBL/GenBank/DDBJ whole genome shotgun (WGS) entry which is preliminary data.</text>
</comment>
<dbReference type="EMBL" id="CM020618">
    <property type="protein sequence ID" value="KAK1857599.1"/>
    <property type="molecule type" value="Genomic_DNA"/>
</dbReference>
<name>A0ACC3BI81_PYRYE</name>
<keyword evidence="2" id="KW-1185">Reference proteome</keyword>
<dbReference type="Proteomes" id="UP000798662">
    <property type="component" value="Chromosome 1"/>
</dbReference>